<protein>
    <submittedName>
        <fullName evidence="2">Uncharacterized protein</fullName>
    </submittedName>
</protein>
<feature type="transmembrane region" description="Helical" evidence="1">
    <location>
        <begin position="31"/>
        <end position="49"/>
    </location>
</feature>
<dbReference type="Proteomes" id="UP000580568">
    <property type="component" value="Unassembled WGS sequence"/>
</dbReference>
<evidence type="ECO:0000256" key="1">
    <source>
        <dbReference type="SAM" id="Phobius"/>
    </source>
</evidence>
<organism evidence="2 3">
    <name type="scientific">Clostridium fungisolvens</name>
    <dbReference type="NCBI Taxonomy" id="1604897"/>
    <lineage>
        <taxon>Bacteria</taxon>
        <taxon>Bacillati</taxon>
        <taxon>Bacillota</taxon>
        <taxon>Clostridia</taxon>
        <taxon>Eubacteriales</taxon>
        <taxon>Clostridiaceae</taxon>
        <taxon>Clostridium</taxon>
    </lineage>
</organism>
<dbReference type="RefSeq" id="WP_183276841.1">
    <property type="nucleotide sequence ID" value="NZ_BLZR01000001.1"/>
</dbReference>
<proteinExistence type="predicted"/>
<comment type="caution">
    <text evidence="2">The sequence shown here is derived from an EMBL/GenBank/DDBJ whole genome shotgun (WGS) entry which is preliminary data.</text>
</comment>
<accession>A0A6V8SDM3</accession>
<keyword evidence="3" id="KW-1185">Reference proteome</keyword>
<evidence type="ECO:0000313" key="3">
    <source>
        <dbReference type="Proteomes" id="UP000580568"/>
    </source>
</evidence>
<dbReference type="EMBL" id="BLZR01000001">
    <property type="protein sequence ID" value="GFP75327.1"/>
    <property type="molecule type" value="Genomic_DNA"/>
</dbReference>
<sequence length="59" mass="6482">MKKKILLIASILLIIIAAVILFIGIGEGNNSARVIALVLILVANVLNIFRNADRWKQGR</sequence>
<dbReference type="AlphaFoldDB" id="A0A6V8SDM3"/>
<keyword evidence="1" id="KW-0812">Transmembrane</keyword>
<keyword evidence="1" id="KW-1133">Transmembrane helix</keyword>
<name>A0A6V8SDM3_9CLOT</name>
<gene>
    <name evidence="2" type="ORF">bsdtw1_01401</name>
</gene>
<feature type="transmembrane region" description="Helical" evidence="1">
    <location>
        <begin position="5"/>
        <end position="25"/>
    </location>
</feature>
<keyword evidence="1" id="KW-0472">Membrane</keyword>
<reference evidence="2 3" key="1">
    <citation type="submission" date="2020-07" db="EMBL/GenBank/DDBJ databases">
        <title>A new beta-1,3-glucan-decomposing anaerobic bacterium isolated from anoxic soil subjected to biological soil disinfestation.</title>
        <authorList>
            <person name="Ueki A."/>
            <person name="Tonouchi A."/>
        </authorList>
    </citation>
    <scope>NUCLEOTIDE SEQUENCE [LARGE SCALE GENOMIC DNA]</scope>
    <source>
        <strain evidence="2 3">TW1</strain>
    </source>
</reference>
<evidence type="ECO:0000313" key="2">
    <source>
        <dbReference type="EMBL" id="GFP75327.1"/>
    </source>
</evidence>